<dbReference type="SUPFAM" id="SSF81296">
    <property type="entry name" value="E set domains"/>
    <property type="match status" value="1"/>
</dbReference>
<sequence>MATIYLAAAHFTTPFVYVWPYDTVTRTVGTKVTNPGTLPTQLLTAIGWHPDGTYLICGVGDNSEGLQAYNFDTSTGTFGAKLAAPATDPPAFTNDVEVHPNGNYIAVATGASPYLGVWNFDKVTGAFGSKLSQPAANPASAATKVKWSNDGLFIAASYGNSPRVSVWPFDPSDGTFGTRIDPATIPTAGANSVAWSAADDFLIVGFGAVSPFIHVYPFDGSALGTPIVPTGTGPPTAAVFDALFNGANEDLIIVGQQVGDPEPLSAYEWNGSVFGDRITAPSVMTPDNTMGLAVSLDGTIVATASTGNSSSPHESIGTYDLTGSAWDGNDLPPLNLPAGRLARGVALWEPIPPPAPEITDLSPDSGTSDGGTPVTLTGTNFTDATGITFDGTPGTNLVVVNDTTATIVSPAHDPGAVRVAITTPTGTSSDTPADDYTYIKASISFEDDMRQLLVDQLTNEPTIFVQGLPALPDDAIGIVVTGGPPPVLAMGPAVVERMFTFSVYVRGPRGSGQEVEDLMQTIHEVLRALGTTVINTTTYDQIVAMGFPRGFEADNSGRPAQVGSYTAWRAGP</sequence>
<dbReference type="SMART" id="SM00429">
    <property type="entry name" value="IPT"/>
    <property type="match status" value="1"/>
</dbReference>
<evidence type="ECO:0000313" key="2">
    <source>
        <dbReference type="EMBL" id="KKN54431.1"/>
    </source>
</evidence>
<proteinExistence type="predicted"/>
<dbReference type="CDD" id="cd00102">
    <property type="entry name" value="IPT"/>
    <property type="match status" value="1"/>
</dbReference>
<organism evidence="2">
    <name type="scientific">marine sediment metagenome</name>
    <dbReference type="NCBI Taxonomy" id="412755"/>
    <lineage>
        <taxon>unclassified sequences</taxon>
        <taxon>metagenomes</taxon>
        <taxon>ecological metagenomes</taxon>
    </lineage>
</organism>
<gene>
    <name evidence="2" type="ORF">LCGC14_0592290</name>
</gene>
<dbReference type="Pfam" id="PF01833">
    <property type="entry name" value="TIG"/>
    <property type="match status" value="1"/>
</dbReference>
<protein>
    <recommendedName>
        <fullName evidence="1">IPT/TIG domain-containing protein</fullName>
    </recommendedName>
</protein>
<dbReference type="InterPro" id="IPR002909">
    <property type="entry name" value="IPT_dom"/>
</dbReference>
<dbReference type="InterPro" id="IPR013783">
    <property type="entry name" value="Ig-like_fold"/>
</dbReference>
<reference evidence="2" key="1">
    <citation type="journal article" date="2015" name="Nature">
        <title>Complex archaea that bridge the gap between prokaryotes and eukaryotes.</title>
        <authorList>
            <person name="Spang A."/>
            <person name="Saw J.H."/>
            <person name="Jorgensen S.L."/>
            <person name="Zaremba-Niedzwiedzka K."/>
            <person name="Martijn J."/>
            <person name="Lind A.E."/>
            <person name="van Eijk R."/>
            <person name="Schleper C."/>
            <person name="Guy L."/>
            <person name="Ettema T.J."/>
        </authorList>
    </citation>
    <scope>NUCLEOTIDE SEQUENCE</scope>
</reference>
<dbReference type="AlphaFoldDB" id="A0A0F9TZ70"/>
<dbReference type="InterPro" id="IPR014756">
    <property type="entry name" value="Ig_E-set"/>
</dbReference>
<dbReference type="InterPro" id="IPR024411">
    <property type="entry name" value="Tail_terminator_phage"/>
</dbReference>
<feature type="domain" description="IPT/TIG" evidence="1">
    <location>
        <begin position="355"/>
        <end position="439"/>
    </location>
</feature>
<evidence type="ECO:0000259" key="1">
    <source>
        <dbReference type="SMART" id="SM00429"/>
    </source>
</evidence>
<dbReference type="Gene3D" id="2.60.40.10">
    <property type="entry name" value="Immunoglobulins"/>
    <property type="match status" value="1"/>
</dbReference>
<name>A0A0F9TZ70_9ZZZZ</name>
<comment type="caution">
    <text evidence="2">The sequence shown here is derived from an EMBL/GenBank/DDBJ whole genome shotgun (WGS) entry which is preliminary data.</text>
</comment>
<dbReference type="Gene3D" id="2.130.10.10">
    <property type="entry name" value="YVTN repeat-like/Quinoprotein amine dehydrogenase"/>
    <property type="match status" value="1"/>
</dbReference>
<dbReference type="Pfam" id="PF12691">
    <property type="entry name" value="Phage_tail_terminator_6"/>
    <property type="match status" value="1"/>
</dbReference>
<accession>A0A0F9TZ70</accession>
<dbReference type="InterPro" id="IPR015943">
    <property type="entry name" value="WD40/YVTN_repeat-like_dom_sf"/>
</dbReference>
<dbReference type="SUPFAM" id="SSF75011">
    <property type="entry name" value="3-carboxy-cis,cis-mucoante lactonizing enzyme"/>
    <property type="match status" value="1"/>
</dbReference>
<dbReference type="EMBL" id="LAZR01000929">
    <property type="protein sequence ID" value="KKN54431.1"/>
    <property type="molecule type" value="Genomic_DNA"/>
</dbReference>